<dbReference type="Proteomes" id="UP001295423">
    <property type="component" value="Unassembled WGS sequence"/>
</dbReference>
<dbReference type="EMBL" id="CAKOGP040001758">
    <property type="protein sequence ID" value="CAJ1949841.1"/>
    <property type="molecule type" value="Genomic_DNA"/>
</dbReference>
<evidence type="ECO:0000259" key="7">
    <source>
        <dbReference type="Pfam" id="PF16656"/>
    </source>
</evidence>
<dbReference type="InterPro" id="IPR015914">
    <property type="entry name" value="PAPs_N"/>
</dbReference>
<evidence type="ECO:0000256" key="4">
    <source>
        <dbReference type="RuleBase" id="RU361203"/>
    </source>
</evidence>
<dbReference type="Gene3D" id="3.60.21.10">
    <property type="match status" value="1"/>
</dbReference>
<dbReference type="GO" id="GO:0003993">
    <property type="term" value="F:acid phosphatase activity"/>
    <property type="evidence" value="ECO:0007669"/>
    <property type="project" value="UniProtKB-EC"/>
</dbReference>
<feature type="domain" description="Calcineurin-like phosphoesterase" evidence="5">
    <location>
        <begin position="203"/>
        <end position="421"/>
    </location>
</feature>
<comment type="catalytic activity">
    <reaction evidence="4">
        <text>a phosphate monoester + H2O = an alcohol + phosphate</text>
        <dbReference type="Rhea" id="RHEA:15017"/>
        <dbReference type="ChEBI" id="CHEBI:15377"/>
        <dbReference type="ChEBI" id="CHEBI:30879"/>
        <dbReference type="ChEBI" id="CHEBI:43474"/>
        <dbReference type="ChEBI" id="CHEBI:67140"/>
        <dbReference type="EC" id="3.1.3.2"/>
    </reaction>
</comment>
<evidence type="ECO:0000256" key="2">
    <source>
        <dbReference type="ARBA" id="ARBA00022801"/>
    </source>
</evidence>
<evidence type="ECO:0000259" key="5">
    <source>
        <dbReference type="Pfam" id="PF00149"/>
    </source>
</evidence>
<dbReference type="InterPro" id="IPR039331">
    <property type="entry name" value="PAPs-like"/>
</dbReference>
<proteinExistence type="inferred from homology"/>
<feature type="chain" id="PRO_5041771979" description="Purple acid phosphatase" evidence="4">
    <location>
        <begin position="22"/>
        <end position="525"/>
    </location>
</feature>
<dbReference type="InterPro" id="IPR004843">
    <property type="entry name" value="Calcineurin-like_PHP"/>
</dbReference>
<evidence type="ECO:0000313" key="9">
    <source>
        <dbReference type="Proteomes" id="UP001295423"/>
    </source>
</evidence>
<gene>
    <name evidence="8" type="ORF">CYCCA115_LOCUS12298</name>
</gene>
<dbReference type="PANTHER" id="PTHR22953:SF153">
    <property type="entry name" value="PURPLE ACID PHOSPHATASE"/>
    <property type="match status" value="1"/>
</dbReference>
<feature type="domain" description="Purple acid phosphatase N-terminal" evidence="7">
    <location>
        <begin position="34"/>
        <end position="126"/>
    </location>
</feature>
<evidence type="ECO:0000256" key="1">
    <source>
        <dbReference type="ARBA" id="ARBA00022729"/>
    </source>
</evidence>
<protein>
    <recommendedName>
        <fullName evidence="4">Purple acid phosphatase</fullName>
        <ecNumber evidence="4">3.1.3.2</ecNumber>
    </recommendedName>
</protein>
<dbReference type="SUPFAM" id="SSF49363">
    <property type="entry name" value="Purple acid phosphatase, N-terminal domain"/>
    <property type="match status" value="1"/>
</dbReference>
<dbReference type="InterPro" id="IPR008963">
    <property type="entry name" value="Purple_acid_Pase-like_N"/>
</dbReference>
<dbReference type="Pfam" id="PF14008">
    <property type="entry name" value="Metallophos_C"/>
    <property type="match status" value="1"/>
</dbReference>
<dbReference type="GO" id="GO:0046872">
    <property type="term" value="F:metal ion binding"/>
    <property type="evidence" value="ECO:0007669"/>
    <property type="project" value="InterPro"/>
</dbReference>
<dbReference type="AlphaFoldDB" id="A0AAD2FQY9"/>
<accession>A0AAD2FQY9</accession>
<dbReference type="Gene3D" id="2.60.40.380">
    <property type="entry name" value="Purple acid phosphatase-like, N-terminal"/>
    <property type="match status" value="1"/>
</dbReference>
<name>A0AAD2FQY9_9STRA</name>
<dbReference type="Pfam" id="PF00149">
    <property type="entry name" value="Metallophos"/>
    <property type="match status" value="1"/>
</dbReference>
<evidence type="ECO:0000313" key="8">
    <source>
        <dbReference type="EMBL" id="CAJ1949841.1"/>
    </source>
</evidence>
<keyword evidence="9" id="KW-1185">Reference proteome</keyword>
<keyword evidence="3" id="KW-0325">Glycoprotein</keyword>
<feature type="domain" description="Purple acid phosphatase C-terminal" evidence="6">
    <location>
        <begin position="436"/>
        <end position="488"/>
    </location>
</feature>
<evidence type="ECO:0000259" key="6">
    <source>
        <dbReference type="Pfam" id="PF14008"/>
    </source>
</evidence>
<dbReference type="Pfam" id="PF16656">
    <property type="entry name" value="Pur_ac_phosph_N"/>
    <property type="match status" value="1"/>
</dbReference>
<sequence>MHCRLSILLAVASTLLGTATANKARPRHCKGEAKHIHLAVGHDPAHEMTISFATKYSNSEGDNAPLGGIHIGLEPDKLDRFVPEQEYPLHYKEKNPDGKRYNSPYQHHITIDELEADTTYYYAIVVGQRDDGIEALKKRPIKHFYSTATEENVLNAKKTVDGGDQRRRRLLPPHYDGSELPCIEGQQVRSFRTAPKRGEGPVSFAVIGDLGQFSFSEETLQHLSDNKEGIHATILAGDISYNEFDHRRWDTFFDFLDDYEIFHEIPLHIATGNHDIEKREDGNVIFEAYETRFRMPQVQPEQREVFDFPGLLNMDAPSYPLPYDWGNAYYSFDYGLAKHIVLSAYSSMEPDSPQYKWVKKELKSVDRSITPWVLVTIHTPLYNTFDKHHYDPQIIAAKDNIEPLLVKYHVNFVLTGHIHAYLRTSKVAMGERNDKGPVHITIGAGGRQCSAGFQNEEPEDWVEARDASFFGYGRIDIRNSTHAEWRWIPLSASVKHPRNTVYGQKEMVLPSLMFDEFVLENQYFL</sequence>
<reference evidence="8" key="1">
    <citation type="submission" date="2023-08" db="EMBL/GenBank/DDBJ databases">
        <authorList>
            <person name="Audoor S."/>
            <person name="Bilcke G."/>
        </authorList>
    </citation>
    <scope>NUCLEOTIDE SEQUENCE</scope>
</reference>
<organism evidence="8 9">
    <name type="scientific">Cylindrotheca closterium</name>
    <dbReference type="NCBI Taxonomy" id="2856"/>
    <lineage>
        <taxon>Eukaryota</taxon>
        <taxon>Sar</taxon>
        <taxon>Stramenopiles</taxon>
        <taxon>Ochrophyta</taxon>
        <taxon>Bacillariophyta</taxon>
        <taxon>Bacillariophyceae</taxon>
        <taxon>Bacillariophycidae</taxon>
        <taxon>Bacillariales</taxon>
        <taxon>Bacillariaceae</taxon>
        <taxon>Cylindrotheca</taxon>
    </lineage>
</organism>
<dbReference type="InterPro" id="IPR041792">
    <property type="entry name" value="MPP_PAP"/>
</dbReference>
<dbReference type="EC" id="3.1.3.2" evidence="4"/>
<keyword evidence="1 4" id="KW-0732">Signal</keyword>
<dbReference type="InterPro" id="IPR029052">
    <property type="entry name" value="Metallo-depent_PP-like"/>
</dbReference>
<feature type="signal peptide" evidence="4">
    <location>
        <begin position="1"/>
        <end position="21"/>
    </location>
</feature>
<dbReference type="SUPFAM" id="SSF56300">
    <property type="entry name" value="Metallo-dependent phosphatases"/>
    <property type="match status" value="1"/>
</dbReference>
<dbReference type="CDD" id="cd00839">
    <property type="entry name" value="MPP_PAPs"/>
    <property type="match status" value="1"/>
</dbReference>
<dbReference type="PANTHER" id="PTHR22953">
    <property type="entry name" value="ACID PHOSPHATASE RELATED"/>
    <property type="match status" value="1"/>
</dbReference>
<comment type="similarity">
    <text evidence="4">Belongs to the metallophosphoesterase superfamily. Purple acid phosphatase family.</text>
</comment>
<evidence type="ECO:0000256" key="3">
    <source>
        <dbReference type="ARBA" id="ARBA00023180"/>
    </source>
</evidence>
<dbReference type="InterPro" id="IPR025733">
    <property type="entry name" value="PAPs_C"/>
</dbReference>
<comment type="caution">
    <text evidence="8">The sequence shown here is derived from an EMBL/GenBank/DDBJ whole genome shotgun (WGS) entry which is preliminary data.</text>
</comment>
<keyword evidence="2 4" id="KW-0378">Hydrolase</keyword>